<protein>
    <submittedName>
        <fullName evidence="1">ADP-ribosylglycohydrolase</fullName>
    </submittedName>
</protein>
<dbReference type="Gene3D" id="1.10.4080.10">
    <property type="entry name" value="ADP-ribosylation/Crystallin J1"/>
    <property type="match status" value="1"/>
</dbReference>
<proteinExistence type="predicted"/>
<organism evidence="1">
    <name type="scientific">Clostridium symbiosum</name>
    <name type="common">Bacteroides symbiosus</name>
    <dbReference type="NCBI Taxonomy" id="1512"/>
    <lineage>
        <taxon>Bacteria</taxon>
        <taxon>Bacillati</taxon>
        <taxon>Bacillota</taxon>
        <taxon>Clostridia</taxon>
        <taxon>Lachnospirales</taxon>
        <taxon>Lachnospiraceae</taxon>
        <taxon>Otoolea</taxon>
    </lineage>
</organism>
<accession>A0A6N2YXE9</accession>
<dbReference type="InterPro" id="IPR005502">
    <property type="entry name" value="Ribosyl_crysJ1"/>
</dbReference>
<evidence type="ECO:0000313" key="1">
    <source>
        <dbReference type="EMBL" id="VYT71734.1"/>
    </source>
</evidence>
<dbReference type="EMBL" id="CACRUA010000004">
    <property type="protein sequence ID" value="VYT71734.1"/>
    <property type="molecule type" value="Genomic_DNA"/>
</dbReference>
<sequence length="718" mass="79616">MVKDYLEKVYSGFLGMNIGIRLGAPVEPTIWTYDRIRNTYGEITDYVKEFKNFAADDDANGPVFFIRALYDDAKDRELVPQDVARAWLNYAREGVGMFWWGGYGISTEHTAYLNLKNGIEAPQSGSVEQNGLILAEQIGGQIFIDTWGLVNPCNPEKAAHYGEAAASVSHGGEGVLGARFFCAAIAKAFETDDIFEIMETGLAQIPKNSLYHQVASAVLEFYHAHPEEESWRSCYEMLVRDWGYDKYQGVCHIIPNAGVCFMAMAYGKGRFDRTVEIATMAGWDTDCNAGNVGTVLGVACGLKGLPERYRKPVNDGIVCSGISGYLNILDIPTFSKELALLGYRLSGEEVPACLAESFKNGEIHFDFELPGSTHNMRVSDPFFCALSHSGDQAFSGSGSLKILVDRMVRGDQCKVFYKPFYTRNDFSDERYSPVFSPTAYPGQTVSMKLYLEQWEGWETLGIAPYVHTVYGKEDLLQGYIKLVQEQWISVEFTIPDVEGDIVDEVGIVIEGYSPSKKKSLGLIYLDDFAITGPSAYTIDIKKQKKEFGCVTPFATDHGAWDLYGKTLNLMRCEEAFAYTGNYYGTDYTVSAAVIPRHGASHLITARAQGAKRFYAAGFDEKGKAVLLKNDFGFTVLAECSFDWEYDREYRMQMECRGGHIIFSVDGVKVLEAEDDSFSYGMFGCGSVKTGRTSFADFTYNSYTGSCCPQTAGSGRGGQ</sequence>
<dbReference type="SUPFAM" id="SSF101478">
    <property type="entry name" value="ADP-ribosylglycohydrolase"/>
    <property type="match status" value="1"/>
</dbReference>
<gene>
    <name evidence="1" type="ORF">CSLFYP84_00404</name>
</gene>
<name>A0A6N2YXE9_CLOSY</name>
<reference evidence="1" key="1">
    <citation type="submission" date="2019-11" db="EMBL/GenBank/DDBJ databases">
        <authorList>
            <person name="Feng L."/>
        </authorList>
    </citation>
    <scope>NUCLEOTIDE SEQUENCE</scope>
    <source>
        <strain evidence="1">CsymbiosumLFYP84</strain>
    </source>
</reference>
<dbReference type="GO" id="GO:0016787">
    <property type="term" value="F:hydrolase activity"/>
    <property type="evidence" value="ECO:0007669"/>
    <property type="project" value="UniProtKB-KW"/>
</dbReference>
<keyword evidence="1" id="KW-0378">Hydrolase</keyword>
<dbReference type="InterPro" id="IPR036705">
    <property type="entry name" value="Ribosyl_crysJ1_sf"/>
</dbReference>
<dbReference type="Gene3D" id="2.60.120.260">
    <property type="entry name" value="Galactose-binding domain-like"/>
    <property type="match status" value="1"/>
</dbReference>
<dbReference type="RefSeq" id="WP_156684282.1">
    <property type="nucleotide sequence ID" value="NZ_CACRUA010000004.1"/>
</dbReference>
<dbReference type="Pfam" id="PF03747">
    <property type="entry name" value="ADP_ribosyl_GH"/>
    <property type="match status" value="1"/>
</dbReference>
<dbReference type="AlphaFoldDB" id="A0A6N2YXE9"/>
<dbReference type="Gene3D" id="2.60.120.560">
    <property type="entry name" value="Exo-inulinase, domain 1"/>
    <property type="match status" value="1"/>
</dbReference>